<proteinExistence type="predicted"/>
<dbReference type="KEGG" id="xla:108717351"/>
<evidence type="ECO:0000313" key="4">
    <source>
        <dbReference type="RefSeq" id="XP_041424282.1"/>
    </source>
</evidence>
<reference evidence="4 5" key="1">
    <citation type="submission" date="2025-04" db="UniProtKB">
        <authorList>
            <consortium name="RefSeq"/>
        </authorList>
    </citation>
    <scope>IDENTIFICATION</scope>
    <source>
        <strain evidence="4 5">J_2021</strain>
        <tissue evidence="4 5">Erythrocytes</tissue>
    </source>
</reference>
<dbReference type="AlphaFoldDB" id="A0A8J1L408"/>
<dbReference type="PANTHER" id="PTHR28651:SF1">
    <property type="entry name" value="TRANSMEMBRANE PROTEIN 232"/>
    <property type="match status" value="1"/>
</dbReference>
<keyword evidence="3" id="KW-1185">Reference proteome</keyword>
<dbReference type="RefSeq" id="XP_041424286.1">
    <property type="nucleotide sequence ID" value="XM_041568352.1"/>
</dbReference>
<dbReference type="Proteomes" id="UP000186698">
    <property type="component" value="Chromosome 1L"/>
</dbReference>
<dbReference type="GeneID" id="108717351"/>
<evidence type="ECO:0000313" key="6">
    <source>
        <dbReference type="RefSeq" id="XP_041424286.1"/>
    </source>
</evidence>
<evidence type="ECO:0000313" key="5">
    <source>
        <dbReference type="RefSeq" id="XP_041424284.1"/>
    </source>
</evidence>
<evidence type="ECO:0000313" key="3">
    <source>
        <dbReference type="Proteomes" id="UP000186698"/>
    </source>
</evidence>
<dbReference type="InterPro" id="IPR031747">
    <property type="entry name" value="TMEM232"/>
</dbReference>
<dbReference type="OrthoDB" id="10016194at2759"/>
<evidence type="ECO:0000256" key="2">
    <source>
        <dbReference type="SAM" id="MobiDB-lite"/>
    </source>
</evidence>
<keyword evidence="4 5" id="KW-0472">Membrane</keyword>
<sequence>MPVVKIPVVQKFGIISTKYHHALQQRLLQSSTVPEQKHRPHRPLEITEDFIKQFNSAEDSEEKERMLDTARKILLRCKRRSKINPKGSGNHVDLHLAWTELILLAQCKGNIEEEAIDILLISMDQVNFNQENISLLFFMAESILYRICCDVAQKPCLCSSDVKLSKLGFLTFLRLYVFYLLGQLEPYDEQKERLSTYLQALQSCRSVYEPFPNVQSSVHIMLKVGTIICSLEVPSGSNSSFQENPDLRPAVTKAEGAEINSFVWYCLEIWLHVQMKSIHLQKALHQLCQLNGGLLQENWLDSLLGLFILGEAAKLDISCLKTLLKLAHNFITSPLHLPVQNSELTSSPVTSWPWEVIYTYIMVLSDICLHGTAAEIQKHAFTGFIEKHDTTVSTHETSLHGLLFFMHPQASEACNKMNWIIHYGTVYNLVKVCNVLHMDVNRSGLRNAIWKALNRCSEKDNRVIDAVKVAEAELNGPANTFITAGSKTSLTSMSLGSCQYVGLRVASVLSQHFLPPVVPYIPLPNKQACSQLHIKLPKLKERKTEKIASRPSLREQYFSTEPCTARSNFLTRTNMDLQKVMDEQWEKELKIKMEEDKEDLQRKQQENQKKQEEHFMEIMKRREQKLQKNTKPYELPLTSSTE</sequence>
<protein>
    <submittedName>
        <fullName evidence="4 5">Transmembrane protein 232</fullName>
    </submittedName>
</protein>
<dbReference type="Pfam" id="PF15877">
    <property type="entry name" value="TMEM232"/>
    <property type="match status" value="1"/>
</dbReference>
<feature type="region of interest" description="Disordered" evidence="2">
    <location>
        <begin position="621"/>
        <end position="642"/>
    </location>
</feature>
<dbReference type="RefSeq" id="XP_041424284.1">
    <property type="nucleotide sequence ID" value="XM_041568350.1"/>
</dbReference>
<keyword evidence="1" id="KW-0175">Coiled coil</keyword>
<accession>A0A8J1L408</accession>
<keyword evidence="4 5" id="KW-0812">Transmembrane</keyword>
<dbReference type="RefSeq" id="XP_041424282.1">
    <property type="nucleotide sequence ID" value="XM_041568348.1"/>
</dbReference>
<gene>
    <name evidence="4 5 6" type="primary">tmem232.L</name>
</gene>
<evidence type="ECO:0000256" key="1">
    <source>
        <dbReference type="SAM" id="Coils"/>
    </source>
</evidence>
<name>A0A8J1L408_XENLA</name>
<dbReference type="CTD" id="108717351"/>
<feature type="coiled-coil region" evidence="1">
    <location>
        <begin position="586"/>
        <end position="613"/>
    </location>
</feature>
<organism evidence="3 4">
    <name type="scientific">Xenopus laevis</name>
    <name type="common">African clawed frog</name>
    <dbReference type="NCBI Taxonomy" id="8355"/>
    <lineage>
        <taxon>Eukaryota</taxon>
        <taxon>Metazoa</taxon>
        <taxon>Chordata</taxon>
        <taxon>Craniata</taxon>
        <taxon>Vertebrata</taxon>
        <taxon>Euteleostomi</taxon>
        <taxon>Amphibia</taxon>
        <taxon>Batrachia</taxon>
        <taxon>Anura</taxon>
        <taxon>Pipoidea</taxon>
        <taxon>Pipidae</taxon>
        <taxon>Xenopodinae</taxon>
        <taxon>Xenopus</taxon>
        <taxon>Xenopus</taxon>
    </lineage>
</organism>
<dbReference type="PANTHER" id="PTHR28651">
    <property type="entry name" value="TRANSMEMBRANE PROTEIN 232"/>
    <property type="match status" value="1"/>
</dbReference>